<evidence type="ECO:0000256" key="3">
    <source>
        <dbReference type="ARBA" id="ARBA00022692"/>
    </source>
</evidence>
<comment type="subcellular location">
    <subcellularLocation>
        <location evidence="1">Membrane</location>
        <topology evidence="1">Multi-pass membrane protein</topology>
    </subcellularLocation>
</comment>
<dbReference type="InterPro" id="IPR005344">
    <property type="entry name" value="TMEM33/Pom33"/>
</dbReference>
<dbReference type="GO" id="GO:0071786">
    <property type="term" value="P:endoplasmic reticulum tubular network organization"/>
    <property type="evidence" value="ECO:0007669"/>
    <property type="project" value="TreeGrafter"/>
</dbReference>
<feature type="non-terminal residue" evidence="9">
    <location>
        <position position="1"/>
    </location>
</feature>
<gene>
    <name evidence="9" type="ORF">OTU49_005554</name>
</gene>
<dbReference type="Proteomes" id="UP001445076">
    <property type="component" value="Unassembled WGS sequence"/>
</dbReference>
<evidence type="ECO:0000256" key="6">
    <source>
        <dbReference type="SAM" id="MobiDB-lite"/>
    </source>
</evidence>
<keyword evidence="8" id="KW-0732">Signal</keyword>
<evidence type="ECO:0000256" key="8">
    <source>
        <dbReference type="SAM" id="SignalP"/>
    </source>
</evidence>
<dbReference type="InterPro" id="IPR051645">
    <property type="entry name" value="PER33/POM33_regulator"/>
</dbReference>
<organism evidence="9 10">
    <name type="scientific">Cherax quadricarinatus</name>
    <name type="common">Australian red claw crayfish</name>
    <dbReference type="NCBI Taxonomy" id="27406"/>
    <lineage>
        <taxon>Eukaryota</taxon>
        <taxon>Metazoa</taxon>
        <taxon>Ecdysozoa</taxon>
        <taxon>Arthropoda</taxon>
        <taxon>Crustacea</taxon>
        <taxon>Multicrustacea</taxon>
        <taxon>Malacostraca</taxon>
        <taxon>Eumalacostraca</taxon>
        <taxon>Eucarida</taxon>
        <taxon>Decapoda</taxon>
        <taxon>Pleocyemata</taxon>
        <taxon>Astacidea</taxon>
        <taxon>Parastacoidea</taxon>
        <taxon>Parastacidae</taxon>
        <taxon>Cherax</taxon>
    </lineage>
</organism>
<evidence type="ECO:0000256" key="2">
    <source>
        <dbReference type="ARBA" id="ARBA00007322"/>
    </source>
</evidence>
<dbReference type="GO" id="GO:0061024">
    <property type="term" value="P:membrane organization"/>
    <property type="evidence" value="ECO:0007669"/>
    <property type="project" value="TreeGrafter"/>
</dbReference>
<feature type="compositionally biased region" description="Low complexity" evidence="6">
    <location>
        <begin position="40"/>
        <end position="55"/>
    </location>
</feature>
<dbReference type="PANTHER" id="PTHR12703">
    <property type="entry name" value="TRANSMEMBRANE PROTEIN 33"/>
    <property type="match status" value="1"/>
</dbReference>
<sequence>KQSSTSRRRLVRLLQSHIFLIFLLISWSGAAMSEDEQHTQSEQQEGGEEATAAGQETPQVNGVEALKSHVLQHKVDTALWATRALTLIFCISYLIPIFGNPHSSYQKVLMSNAATSALRLHQRIPSVQFSREFFAQLLMEDSAHYLLYSLIFMYTAPITMVLAPIFLFALLHFASYSLGLLDVMGQYNALGSRFLISLVEFQHRNILRGAAFVEIFLMPLCILLLFLGRVNLLTPFVYYRFLTLRYSSRRNPYTRNMFHELRMTMEYTVNKPGIPVFLRTAVNRAIAFISGLAPAGAYQ</sequence>
<dbReference type="AlphaFoldDB" id="A0AAW0WSH8"/>
<feature type="signal peptide" evidence="8">
    <location>
        <begin position="1"/>
        <end position="33"/>
    </location>
</feature>
<evidence type="ECO:0000256" key="5">
    <source>
        <dbReference type="ARBA" id="ARBA00023136"/>
    </source>
</evidence>
<dbReference type="GO" id="GO:0005783">
    <property type="term" value="C:endoplasmic reticulum"/>
    <property type="evidence" value="ECO:0007669"/>
    <property type="project" value="TreeGrafter"/>
</dbReference>
<keyword evidence="10" id="KW-1185">Reference proteome</keyword>
<feature type="region of interest" description="Disordered" evidence="6">
    <location>
        <begin position="34"/>
        <end position="55"/>
    </location>
</feature>
<reference evidence="9 10" key="1">
    <citation type="journal article" date="2024" name="BMC Genomics">
        <title>Genome assembly of redclaw crayfish (Cherax quadricarinatus) provides insights into its immune adaptation and hypoxia tolerance.</title>
        <authorList>
            <person name="Liu Z."/>
            <person name="Zheng J."/>
            <person name="Li H."/>
            <person name="Fang K."/>
            <person name="Wang S."/>
            <person name="He J."/>
            <person name="Zhou D."/>
            <person name="Weng S."/>
            <person name="Chi M."/>
            <person name="Gu Z."/>
            <person name="He J."/>
            <person name="Li F."/>
            <person name="Wang M."/>
        </authorList>
    </citation>
    <scope>NUCLEOTIDE SEQUENCE [LARGE SCALE GENOMIC DNA]</scope>
    <source>
        <strain evidence="9">ZL_2023a</strain>
    </source>
</reference>
<accession>A0AAW0WSH8</accession>
<evidence type="ECO:0000256" key="4">
    <source>
        <dbReference type="ARBA" id="ARBA00022989"/>
    </source>
</evidence>
<protein>
    <submittedName>
        <fullName evidence="9">Uncharacterized protein</fullName>
    </submittedName>
</protein>
<evidence type="ECO:0000313" key="9">
    <source>
        <dbReference type="EMBL" id="KAK8735195.1"/>
    </source>
</evidence>
<dbReference type="Pfam" id="PF03661">
    <property type="entry name" value="TMEM33_Pom33"/>
    <property type="match status" value="1"/>
</dbReference>
<comment type="similarity">
    <text evidence="2">Belongs to the PER33/POM33 family.</text>
</comment>
<comment type="caution">
    <text evidence="9">The sequence shown here is derived from an EMBL/GenBank/DDBJ whole genome shotgun (WGS) entry which is preliminary data.</text>
</comment>
<dbReference type="PANTHER" id="PTHR12703:SF4">
    <property type="entry name" value="TRANSMEMBRANE PROTEIN 33"/>
    <property type="match status" value="1"/>
</dbReference>
<name>A0AAW0WSH8_CHEQU</name>
<evidence type="ECO:0000256" key="7">
    <source>
        <dbReference type="SAM" id="Phobius"/>
    </source>
</evidence>
<dbReference type="GO" id="GO:0016020">
    <property type="term" value="C:membrane"/>
    <property type="evidence" value="ECO:0007669"/>
    <property type="project" value="UniProtKB-SubCell"/>
</dbReference>
<feature type="chain" id="PRO_5043373679" evidence="8">
    <location>
        <begin position="34"/>
        <end position="299"/>
    </location>
</feature>
<dbReference type="EMBL" id="JARKIK010000048">
    <property type="protein sequence ID" value="KAK8735195.1"/>
    <property type="molecule type" value="Genomic_DNA"/>
</dbReference>
<keyword evidence="4 7" id="KW-1133">Transmembrane helix</keyword>
<feature type="transmembrane region" description="Helical" evidence="7">
    <location>
        <begin position="215"/>
        <end position="239"/>
    </location>
</feature>
<keyword evidence="3 7" id="KW-0812">Transmembrane</keyword>
<feature type="transmembrane region" description="Helical" evidence="7">
    <location>
        <begin position="78"/>
        <end position="98"/>
    </location>
</feature>
<evidence type="ECO:0000256" key="1">
    <source>
        <dbReference type="ARBA" id="ARBA00004141"/>
    </source>
</evidence>
<feature type="transmembrane region" description="Helical" evidence="7">
    <location>
        <begin position="145"/>
        <end position="174"/>
    </location>
</feature>
<evidence type="ECO:0000313" key="10">
    <source>
        <dbReference type="Proteomes" id="UP001445076"/>
    </source>
</evidence>
<proteinExistence type="inferred from homology"/>
<keyword evidence="5 7" id="KW-0472">Membrane</keyword>